<feature type="compositionally biased region" description="Polar residues" evidence="1">
    <location>
        <begin position="846"/>
        <end position="864"/>
    </location>
</feature>
<evidence type="ECO:0000256" key="1">
    <source>
        <dbReference type="SAM" id="MobiDB-lite"/>
    </source>
</evidence>
<dbReference type="AlphaFoldDB" id="A0A9W8XUF4"/>
<evidence type="ECO:0000313" key="2">
    <source>
        <dbReference type="EMBL" id="KAJ4357915.1"/>
    </source>
</evidence>
<dbReference type="RefSeq" id="XP_056074774.1">
    <property type="nucleotide sequence ID" value="XM_056211301.1"/>
</dbReference>
<evidence type="ECO:0000313" key="3">
    <source>
        <dbReference type="Proteomes" id="UP001140513"/>
    </source>
</evidence>
<gene>
    <name evidence="2" type="ORF">N0V89_002492</name>
</gene>
<feature type="compositionally biased region" description="Basic and acidic residues" evidence="1">
    <location>
        <begin position="409"/>
        <end position="419"/>
    </location>
</feature>
<feature type="region of interest" description="Disordered" evidence="1">
    <location>
        <begin position="280"/>
        <end position="299"/>
    </location>
</feature>
<dbReference type="EMBL" id="JAPEUX010000002">
    <property type="protein sequence ID" value="KAJ4357915.1"/>
    <property type="molecule type" value="Genomic_DNA"/>
</dbReference>
<comment type="caution">
    <text evidence="2">The sequence shown here is derived from an EMBL/GenBank/DDBJ whole genome shotgun (WGS) entry which is preliminary data.</text>
</comment>
<feature type="compositionally biased region" description="Polar residues" evidence="1">
    <location>
        <begin position="355"/>
        <end position="390"/>
    </location>
</feature>
<keyword evidence="3" id="KW-1185">Reference proteome</keyword>
<feature type="region of interest" description="Disordered" evidence="1">
    <location>
        <begin position="448"/>
        <end position="636"/>
    </location>
</feature>
<feature type="region of interest" description="Disordered" evidence="1">
    <location>
        <begin position="754"/>
        <end position="784"/>
    </location>
</feature>
<feature type="compositionally biased region" description="Polar residues" evidence="1">
    <location>
        <begin position="760"/>
        <end position="782"/>
    </location>
</feature>
<dbReference type="OrthoDB" id="3798571at2759"/>
<sequence>MPSDNHRPVLSSTPSLPFIPVDEAVPLDEPDSYLSLAGFLAEDHARSRTFTTTTSSTGPSTVLSPKTETSTHYNIDKILARCSIAASKRAFNRQLHETDLEWRTRRTHSPNTRGAMVEVSGDLRETHDALMRCLYDPGELGDQIEEVREEEGKDNAYRWRPSEEQLGRVSWRIEDGEGQMESPTNGVRSGSEVSEATIVHMRGGGMQEFFGLKRPSDAKSLPQRPEIISRPSDAFDQTERPNGAATIPGPRCFEGPQATLVRPRDSQLLRVQRMEKLAPPSLFSSDGLSETADSGKTASIVPEGSIASFYVGSQTRRGTLHASSDSRDSRVSVNNFPSPPPSSTGGHNEPYPRKLSTTGSDRSESTVRYSSSTVEIPTTNLQEQWNSGSPSFKPLRGGVRGIYADEDSTNERRGEETSTVRKLGSPLQSPIRDIRDRIFADDWSADSWNRYPQELGKPQAWSVASDSPGNPEVESPSSPSHQSGSQPPPSGYIQVPQTELVVTPTRGDLRKSIEGSLRKHRRPIEQSQVANPPLRVTDGQNGRPYLFPPGSALSSDIALPPDTRAPSNRSVWQGGSHLSIAPEDSASEAGARAQLRAQTGSKPHRGREAKLFPGEALTEVGESHETEEEAKEKSEERFREEIRIAWGNYQTRMRMINEDVGKPPEEKEWAAREEHRILELLISQASTDTGFEQLHEPWQKDEFVRNMFGVRAKTSTTPSILRKANKVMKWFLAVPDDPKLKTWSSRRRGLQYSKLDAAPSSLQRRATNATSSQPSRSTTLNARNRYHRQEEGGILLSPKQHRQLHFAPNPLVNAQALRQPSFATLGYSSQATSAQGKAEKVDNGPSVASSETGWPTQSQAGGGR</sequence>
<feature type="region of interest" description="Disordered" evidence="1">
    <location>
        <begin position="318"/>
        <end position="428"/>
    </location>
</feature>
<proteinExistence type="predicted"/>
<protein>
    <submittedName>
        <fullName evidence="2">Uncharacterized protein</fullName>
    </submittedName>
</protein>
<reference evidence="2" key="1">
    <citation type="submission" date="2022-10" db="EMBL/GenBank/DDBJ databases">
        <title>Tapping the CABI collections for fungal endophytes: first genome assemblies for Collariella, Neodidymelliopsis, Ascochyta clinopodiicola, Didymella pomorum, Didymosphaeria variabile, Neocosmospora piperis and Neocucurbitaria cava.</title>
        <authorList>
            <person name="Hill R."/>
        </authorList>
    </citation>
    <scope>NUCLEOTIDE SEQUENCE</scope>
    <source>
        <strain evidence="2">IMI 356815</strain>
    </source>
</reference>
<dbReference type="GeneID" id="80906022"/>
<feature type="region of interest" description="Disordered" evidence="1">
    <location>
        <begin position="828"/>
        <end position="864"/>
    </location>
</feature>
<feature type="compositionally biased region" description="Low complexity" evidence="1">
    <location>
        <begin position="467"/>
        <end position="485"/>
    </location>
</feature>
<feature type="compositionally biased region" description="Basic and acidic residues" evidence="1">
    <location>
        <begin position="507"/>
        <end position="517"/>
    </location>
</feature>
<accession>A0A9W8XUF4</accession>
<feature type="region of interest" description="Disordered" evidence="1">
    <location>
        <begin position="233"/>
        <end position="257"/>
    </location>
</feature>
<organism evidence="2 3">
    <name type="scientific">Didymosphaeria variabile</name>
    <dbReference type="NCBI Taxonomy" id="1932322"/>
    <lineage>
        <taxon>Eukaryota</taxon>
        <taxon>Fungi</taxon>
        <taxon>Dikarya</taxon>
        <taxon>Ascomycota</taxon>
        <taxon>Pezizomycotina</taxon>
        <taxon>Dothideomycetes</taxon>
        <taxon>Pleosporomycetidae</taxon>
        <taxon>Pleosporales</taxon>
        <taxon>Massarineae</taxon>
        <taxon>Didymosphaeriaceae</taxon>
        <taxon>Didymosphaeria</taxon>
    </lineage>
</organism>
<feature type="compositionally biased region" description="Polar residues" evidence="1">
    <location>
        <begin position="282"/>
        <end position="297"/>
    </location>
</feature>
<name>A0A9W8XUF4_9PLEO</name>
<dbReference type="Proteomes" id="UP001140513">
    <property type="component" value="Unassembled WGS sequence"/>
</dbReference>